<dbReference type="InterPro" id="IPR002925">
    <property type="entry name" value="Dienelactn_hydro"/>
</dbReference>
<dbReference type="GO" id="GO:0016787">
    <property type="term" value="F:hydrolase activity"/>
    <property type="evidence" value="ECO:0007669"/>
    <property type="project" value="UniProtKB-KW"/>
</dbReference>
<dbReference type="EMBL" id="ML119057">
    <property type="protein sequence ID" value="ROT37718.1"/>
    <property type="molecule type" value="Genomic_DNA"/>
</dbReference>
<name>A0A3N2PTA3_SODAK</name>
<accession>A0A3N2PTA3</accession>
<protein>
    <submittedName>
        <fullName evidence="3">Dienelactone hydrolase</fullName>
    </submittedName>
</protein>
<dbReference type="GeneID" id="39580789"/>
<feature type="region of interest" description="Disordered" evidence="1">
    <location>
        <begin position="203"/>
        <end position="223"/>
    </location>
</feature>
<dbReference type="OrthoDB" id="1393670at2759"/>
<organism evidence="3 4">
    <name type="scientific">Sodiomyces alkalinus (strain CBS 110278 / VKM F-3762 / F11)</name>
    <name type="common">Alkaliphilic filamentous fungus</name>
    <dbReference type="NCBI Taxonomy" id="1314773"/>
    <lineage>
        <taxon>Eukaryota</taxon>
        <taxon>Fungi</taxon>
        <taxon>Dikarya</taxon>
        <taxon>Ascomycota</taxon>
        <taxon>Pezizomycotina</taxon>
        <taxon>Sordariomycetes</taxon>
        <taxon>Hypocreomycetidae</taxon>
        <taxon>Glomerellales</taxon>
        <taxon>Plectosphaerellaceae</taxon>
        <taxon>Sodiomyces</taxon>
    </lineage>
</organism>
<dbReference type="PANTHER" id="PTHR17630:SF80">
    <property type="entry name" value="DIENELACTONE HYDROLASE DOMAIN-CONTAINING PROTEIN"/>
    <property type="match status" value="1"/>
</dbReference>
<proteinExistence type="predicted"/>
<keyword evidence="3" id="KW-0378">Hydrolase</keyword>
<sequence length="322" mass="34410">MTEIDVATKAPESNATEQPAEPIESSPAAGPAVGEHCVTDRPTPAGQVSTGEIIKINDVEVYVSKPADYPHAPARFLLLLTGGTGLKSINNQLQADNFASEGFLVAMPDLFNGDPAPNTTTFASQEESQSLIDAFKLRIVETAKSFQIDMWLARQTEEKVLPILHKVIDGCRDEFADAIKHGDGIYAVGYCIGGRYVLLLGSDAQPTTPGPERPADEEAGETKTGPLIKVGAVAHAASVTPKDFASLRVPVSLACVENDALFPDDVRVAGEDVMSQANLEHEVRVYPGVPHGFAVVGVYEDATIRGAQATAYEQMLSWINEH</sequence>
<evidence type="ECO:0000313" key="4">
    <source>
        <dbReference type="Proteomes" id="UP000272025"/>
    </source>
</evidence>
<evidence type="ECO:0000259" key="2">
    <source>
        <dbReference type="Pfam" id="PF01738"/>
    </source>
</evidence>
<dbReference type="RefSeq" id="XP_028465524.1">
    <property type="nucleotide sequence ID" value="XM_028612311.1"/>
</dbReference>
<dbReference type="Proteomes" id="UP000272025">
    <property type="component" value="Unassembled WGS sequence"/>
</dbReference>
<dbReference type="AlphaFoldDB" id="A0A3N2PTA3"/>
<reference evidence="3 4" key="1">
    <citation type="journal article" date="2018" name="Mol. Ecol.">
        <title>The obligate alkalophilic soda-lake fungus Sodiomyces alkalinus has shifted to a protein diet.</title>
        <authorList>
            <person name="Grum-Grzhimaylo A.A."/>
            <person name="Falkoski D.L."/>
            <person name="van den Heuvel J."/>
            <person name="Valero-Jimenez C.A."/>
            <person name="Min B."/>
            <person name="Choi I.G."/>
            <person name="Lipzen A."/>
            <person name="Daum C.G."/>
            <person name="Aanen D.K."/>
            <person name="Tsang A."/>
            <person name="Henrissat B."/>
            <person name="Bilanenko E.N."/>
            <person name="de Vries R.P."/>
            <person name="van Kan J.A.L."/>
            <person name="Grigoriev I.V."/>
            <person name="Debets A.J.M."/>
        </authorList>
    </citation>
    <scope>NUCLEOTIDE SEQUENCE [LARGE SCALE GENOMIC DNA]</scope>
    <source>
        <strain evidence="3 4">F11</strain>
    </source>
</reference>
<dbReference type="Pfam" id="PF01738">
    <property type="entry name" value="DLH"/>
    <property type="match status" value="2"/>
</dbReference>
<feature type="domain" description="Dienelactone hydrolase" evidence="2">
    <location>
        <begin position="243"/>
        <end position="321"/>
    </location>
</feature>
<keyword evidence="4" id="KW-1185">Reference proteome</keyword>
<feature type="domain" description="Dienelactone hydrolase" evidence="2">
    <location>
        <begin position="62"/>
        <end position="202"/>
    </location>
</feature>
<dbReference type="Gene3D" id="3.40.50.1820">
    <property type="entry name" value="alpha/beta hydrolase"/>
    <property type="match status" value="1"/>
</dbReference>
<dbReference type="InterPro" id="IPR029058">
    <property type="entry name" value="AB_hydrolase_fold"/>
</dbReference>
<evidence type="ECO:0000256" key="1">
    <source>
        <dbReference type="SAM" id="MobiDB-lite"/>
    </source>
</evidence>
<evidence type="ECO:0000313" key="3">
    <source>
        <dbReference type="EMBL" id="ROT37718.1"/>
    </source>
</evidence>
<feature type="region of interest" description="Disordered" evidence="1">
    <location>
        <begin position="1"/>
        <end position="46"/>
    </location>
</feature>
<dbReference type="STRING" id="1314773.A0A3N2PTA3"/>
<gene>
    <name evidence="3" type="ORF">SODALDRAFT_334850</name>
</gene>
<dbReference type="PANTHER" id="PTHR17630">
    <property type="entry name" value="DIENELACTONE HYDROLASE"/>
    <property type="match status" value="1"/>
</dbReference>
<dbReference type="SUPFAM" id="SSF53474">
    <property type="entry name" value="alpha/beta-Hydrolases"/>
    <property type="match status" value="1"/>
</dbReference>